<feature type="transmembrane region" description="Helical" evidence="1">
    <location>
        <begin position="212"/>
        <end position="231"/>
    </location>
</feature>
<dbReference type="GeneID" id="14551056"/>
<dbReference type="OrthoDB" id="43945at2157"/>
<proteinExistence type="predicted"/>
<keyword evidence="1" id="KW-0472">Membrane</keyword>
<sequence>MELEKSMIVKFTISPTALIYMTGMMLLDSVGLYFALSSVKNLEVGAIWYSSSVLLLSASISAGFSNTLIYQSSSLAYLIRFSKLKLMRYVISLLLGVSVSVVLFSLLFGGIIAPLVAKVAIGVTHTFVSLSNIVPFTISALVAGFFIVSLTFLVIVILLLKVGARASNYVYIIFLALLVLTQLSPQTSSLNPIFLAEDAITHSVINQHFSPYILELLGFSLLLSFLSTTLLRRLESLRLEEVIWK</sequence>
<evidence type="ECO:0000313" key="5">
    <source>
        <dbReference type="Proteomes" id="UP000065473"/>
    </source>
</evidence>
<evidence type="ECO:0000313" key="3">
    <source>
        <dbReference type="EMBL" id="ALU31861.1"/>
    </source>
</evidence>
<dbReference type="EMBL" id="CP013695">
    <property type="protein sequence ID" value="ALU31861.1"/>
    <property type="molecule type" value="Genomic_DNA"/>
</dbReference>
<keyword evidence="1" id="KW-1133">Transmembrane helix</keyword>
<dbReference type="EMBL" id="CP013694">
    <property type="protein sequence ID" value="ALU29135.1"/>
    <property type="molecule type" value="Genomic_DNA"/>
</dbReference>
<evidence type="ECO:0000313" key="2">
    <source>
        <dbReference type="EMBL" id="ALU29135.1"/>
    </source>
</evidence>
<accession>A0A0U3H2J6</accession>
<name>A0A0U3H2J6_9CREN</name>
<dbReference type="RefSeq" id="WP_011277432.1">
    <property type="nucleotide sequence ID" value="NZ_BHWZ01000001.1"/>
</dbReference>
<reference evidence="4 5" key="1">
    <citation type="submission" date="2015-12" db="EMBL/GenBank/DDBJ databases">
        <title>A stable core within a dynamic pangenome in Sulfolobus acidocaldarius.</title>
        <authorList>
            <person name="Anderson R."/>
            <person name="Kouris A."/>
            <person name="Seward C."/>
            <person name="Campbell K."/>
            <person name="Whitaker R."/>
        </authorList>
    </citation>
    <scope>NUCLEOTIDE SEQUENCE [LARGE SCALE GENOMIC DNA]</scope>
    <source>
        <strain evidence="2 5">GG12-C01-09</strain>
        <strain evidence="3 4">NG05B_CO5_07</strain>
    </source>
</reference>
<feature type="transmembrane region" description="Helical" evidence="1">
    <location>
        <begin position="89"/>
        <end position="113"/>
    </location>
</feature>
<feature type="transmembrane region" description="Helical" evidence="1">
    <location>
        <begin position="12"/>
        <end position="35"/>
    </location>
</feature>
<dbReference type="AlphaFoldDB" id="A0A0U3H2J6"/>
<feature type="transmembrane region" description="Helical" evidence="1">
    <location>
        <begin position="166"/>
        <end position="184"/>
    </location>
</feature>
<feature type="transmembrane region" description="Helical" evidence="1">
    <location>
        <begin position="47"/>
        <end position="69"/>
    </location>
</feature>
<protein>
    <submittedName>
        <fullName evidence="2">Uncharacterized protein</fullName>
    </submittedName>
</protein>
<keyword evidence="1" id="KW-0812">Transmembrane</keyword>
<feature type="transmembrane region" description="Helical" evidence="1">
    <location>
        <begin position="133"/>
        <end position="159"/>
    </location>
</feature>
<evidence type="ECO:0000313" key="4">
    <source>
        <dbReference type="Proteomes" id="UP000060043"/>
    </source>
</evidence>
<evidence type="ECO:0000256" key="1">
    <source>
        <dbReference type="SAM" id="Phobius"/>
    </source>
</evidence>
<organism evidence="2 5">
    <name type="scientific">Sulfolobus acidocaldarius</name>
    <dbReference type="NCBI Taxonomy" id="2285"/>
    <lineage>
        <taxon>Archaea</taxon>
        <taxon>Thermoproteota</taxon>
        <taxon>Thermoprotei</taxon>
        <taxon>Sulfolobales</taxon>
        <taxon>Sulfolobaceae</taxon>
        <taxon>Sulfolobus</taxon>
    </lineage>
</organism>
<dbReference type="Proteomes" id="UP000060043">
    <property type="component" value="Chromosome"/>
</dbReference>
<dbReference type="Proteomes" id="UP000065473">
    <property type="component" value="Chromosome"/>
</dbReference>
<gene>
    <name evidence="2" type="ORF">ATY89_03705</name>
    <name evidence="3" type="ORF">ATZ20_06730</name>
</gene>